<proteinExistence type="predicted"/>
<comment type="caution">
    <text evidence="2">The sequence shown here is derived from an EMBL/GenBank/DDBJ whole genome shotgun (WGS) entry which is preliminary data.</text>
</comment>
<keyword evidence="1" id="KW-0732">Signal</keyword>
<dbReference type="AlphaFoldDB" id="A0A5J5EFM1"/>
<feature type="signal peptide" evidence="1">
    <location>
        <begin position="1"/>
        <end position="22"/>
    </location>
</feature>
<reference evidence="2 3" key="1">
    <citation type="submission" date="2019-09" db="EMBL/GenBank/DDBJ databases">
        <title>Draft genome of the ectomycorrhizal ascomycete Sphaerosporella brunnea.</title>
        <authorList>
            <consortium name="DOE Joint Genome Institute"/>
            <person name="Benucci G.M."/>
            <person name="Marozzi G."/>
            <person name="Antonielli L."/>
            <person name="Sanchez S."/>
            <person name="Marco P."/>
            <person name="Wang X."/>
            <person name="Falini L.B."/>
            <person name="Barry K."/>
            <person name="Haridas S."/>
            <person name="Lipzen A."/>
            <person name="Labutti K."/>
            <person name="Grigoriev I.V."/>
            <person name="Murat C."/>
            <person name="Martin F."/>
            <person name="Albertini E."/>
            <person name="Donnini D."/>
            <person name="Bonito G."/>
        </authorList>
    </citation>
    <scope>NUCLEOTIDE SEQUENCE [LARGE SCALE GENOMIC DNA]</scope>
    <source>
        <strain evidence="2 3">Sb_GMNB300</strain>
    </source>
</reference>
<dbReference type="InParanoid" id="A0A5J5EFM1"/>
<evidence type="ECO:0000256" key="1">
    <source>
        <dbReference type="SAM" id="SignalP"/>
    </source>
</evidence>
<evidence type="ECO:0000313" key="2">
    <source>
        <dbReference type="EMBL" id="KAA8893789.1"/>
    </source>
</evidence>
<evidence type="ECO:0000313" key="3">
    <source>
        <dbReference type="Proteomes" id="UP000326924"/>
    </source>
</evidence>
<name>A0A5J5EFM1_9PEZI</name>
<feature type="chain" id="PRO_5023818925" evidence="1">
    <location>
        <begin position="23"/>
        <end position="183"/>
    </location>
</feature>
<protein>
    <submittedName>
        <fullName evidence="2">Uncharacterized protein</fullName>
    </submittedName>
</protein>
<accession>A0A5J5EFM1</accession>
<organism evidence="2 3">
    <name type="scientific">Sphaerosporella brunnea</name>
    <dbReference type="NCBI Taxonomy" id="1250544"/>
    <lineage>
        <taxon>Eukaryota</taxon>
        <taxon>Fungi</taxon>
        <taxon>Dikarya</taxon>
        <taxon>Ascomycota</taxon>
        <taxon>Pezizomycotina</taxon>
        <taxon>Pezizomycetes</taxon>
        <taxon>Pezizales</taxon>
        <taxon>Pyronemataceae</taxon>
        <taxon>Sphaerosporella</taxon>
    </lineage>
</organism>
<dbReference type="EMBL" id="VXIS01000402">
    <property type="protein sequence ID" value="KAA8893789.1"/>
    <property type="molecule type" value="Genomic_DNA"/>
</dbReference>
<gene>
    <name evidence="2" type="ORF">FN846DRAFT_977357</name>
</gene>
<dbReference type="Proteomes" id="UP000326924">
    <property type="component" value="Unassembled WGS sequence"/>
</dbReference>
<dbReference type="OrthoDB" id="4521797at2759"/>
<keyword evidence="3" id="KW-1185">Reference proteome</keyword>
<sequence length="183" mass="19840">MRPTSWATAFVAFFIGTAFAVAIEPKKDSLVANDFNATGINGPKWVSDANGGYRLEFSGPPPLAESLIIDPVTNRSQVTTYGYAKCETSWASPTYSEIAGVYEILKKNNKGICEQTNAVGSKCKTLASYAGGQFGLCGLPTGIIPCEWLAWACDMLRKTCGNDGMQRAGGIWYYHQDLRGILF</sequence>